<evidence type="ECO:0000259" key="2">
    <source>
        <dbReference type="Pfam" id="PF13478"/>
    </source>
</evidence>
<dbReference type="Pfam" id="PF02625">
    <property type="entry name" value="XdhC_CoxI"/>
    <property type="match status" value="1"/>
</dbReference>
<dbReference type="NCBIfam" id="TIGR02964">
    <property type="entry name" value="xanthine_xdhC"/>
    <property type="match status" value="1"/>
</dbReference>
<proteinExistence type="predicted"/>
<evidence type="ECO:0000313" key="3">
    <source>
        <dbReference type="EMBL" id="NHO31169.1"/>
    </source>
</evidence>
<dbReference type="InterPro" id="IPR003777">
    <property type="entry name" value="XdhC_CoxI"/>
</dbReference>
<dbReference type="InterPro" id="IPR052698">
    <property type="entry name" value="MoCofactor_Util/Proc"/>
</dbReference>
<feature type="domain" description="XdhC Rossmann" evidence="2">
    <location>
        <begin position="120"/>
        <end position="261"/>
    </location>
</feature>
<dbReference type="EMBL" id="WOSW01000001">
    <property type="protein sequence ID" value="NHO31169.1"/>
    <property type="molecule type" value="Genomic_DNA"/>
</dbReference>
<dbReference type="InterPro" id="IPR027051">
    <property type="entry name" value="XdhC_Rossmann_dom"/>
</dbReference>
<dbReference type="PANTHER" id="PTHR30388:SF6">
    <property type="entry name" value="XANTHINE DEHYDROGENASE SUBUNIT A-RELATED"/>
    <property type="match status" value="1"/>
</dbReference>
<dbReference type="Gene3D" id="3.40.50.720">
    <property type="entry name" value="NAD(P)-binding Rossmann-like Domain"/>
    <property type="match status" value="1"/>
</dbReference>
<feature type="domain" description="XdhC- CoxI" evidence="1">
    <location>
        <begin position="11"/>
        <end position="70"/>
    </location>
</feature>
<protein>
    <submittedName>
        <fullName evidence="3">Xanthine dehydrogenase accessory protein XdhC</fullName>
    </submittedName>
</protein>
<dbReference type="RefSeq" id="WP_173575752.1">
    <property type="nucleotide sequence ID" value="NZ_WOSW01000001.1"/>
</dbReference>
<dbReference type="Proteomes" id="UP000615326">
    <property type="component" value="Unassembled WGS sequence"/>
</dbReference>
<evidence type="ECO:0000259" key="1">
    <source>
        <dbReference type="Pfam" id="PF02625"/>
    </source>
</evidence>
<comment type="caution">
    <text evidence="3">The sequence shown here is derived from an EMBL/GenBank/DDBJ whole genome shotgun (WGS) entry which is preliminary data.</text>
</comment>
<gene>
    <name evidence="3" type="primary">xdhC</name>
    <name evidence="3" type="ORF">GOB84_01070</name>
</gene>
<dbReference type="InterPro" id="IPR014308">
    <property type="entry name" value="Xanthine_DH_XdhC"/>
</dbReference>
<name>A0ABX0K6T2_9PROT</name>
<reference evidence="3 4" key="1">
    <citation type="journal article" date="2020" name="Int. J. Syst. Evol. Microbiol.">
        <title>Novel acetic acid bacteria from cider fermentations: Acetobacter conturbans sp. nov. and Acetobacter fallax sp. nov.</title>
        <authorList>
            <person name="Sombolestani A.S."/>
            <person name="Cleenwerck I."/>
            <person name="Cnockaert M."/>
            <person name="Borremans W."/>
            <person name="Wieme A.D."/>
            <person name="De Vuyst L."/>
            <person name="Vandamme P."/>
        </authorList>
    </citation>
    <scope>NUCLEOTIDE SEQUENCE [LARGE SCALE GENOMIC DNA]</scope>
    <source>
        <strain evidence="3 4">LMG 1637</strain>
    </source>
</reference>
<keyword evidence="4" id="KW-1185">Reference proteome</keyword>
<organism evidence="3 4">
    <name type="scientific">Acetobacter fallax</name>
    <dbReference type="NCBI Taxonomy" id="1737473"/>
    <lineage>
        <taxon>Bacteria</taxon>
        <taxon>Pseudomonadati</taxon>
        <taxon>Pseudomonadota</taxon>
        <taxon>Alphaproteobacteria</taxon>
        <taxon>Acetobacterales</taxon>
        <taxon>Acetobacteraceae</taxon>
        <taxon>Acetobacter</taxon>
    </lineage>
</organism>
<accession>A0ABX0K6T2</accession>
<evidence type="ECO:0000313" key="4">
    <source>
        <dbReference type="Proteomes" id="UP000615326"/>
    </source>
</evidence>
<sequence length="273" mass="28944">MDDPGEIICRWQQQSIPVARLTVERALGSTPREAGAFMLVSADGMLGTIGGGELEWQAIRQARSMLADSGGSAKLIIPLGPESGQCCGGSVSVGIECLDDEHLELAAEQLRNENIHLPVLLLFGAGHVGRALAAALVLLPLRLIWIDSRSEEFGIVPAGIEVVSDGSWERVVAEAPPGAGALVLTHNHALDGVIVAELLERGDLAYVGMIGSVTKRLRLERGLREVGLSRDRIASLVCPIGNRGIRDKRPAVIAAFAAAEVVERLLHGKRASL</sequence>
<dbReference type="PANTHER" id="PTHR30388">
    <property type="entry name" value="ALDEHYDE OXIDOREDUCTASE MOLYBDENUM COFACTOR ASSEMBLY PROTEIN"/>
    <property type="match status" value="1"/>
</dbReference>
<dbReference type="Pfam" id="PF13478">
    <property type="entry name" value="XdhC_C"/>
    <property type="match status" value="1"/>
</dbReference>